<evidence type="ECO:0000313" key="3">
    <source>
        <dbReference type="Proteomes" id="UP000737018"/>
    </source>
</evidence>
<evidence type="ECO:0000256" key="1">
    <source>
        <dbReference type="SAM" id="Coils"/>
    </source>
</evidence>
<gene>
    <name evidence="2" type="ORF">CMV_028663</name>
</gene>
<comment type="caution">
    <text evidence="2">The sequence shown here is derived from an EMBL/GenBank/DDBJ whole genome shotgun (WGS) entry which is preliminary data.</text>
</comment>
<sequence>MTTTKKKEVEEEEKGSSVVVQMVFDMRGPEVRLLTNLENLKNEVPMPELPYNVRLVVDLMELEIDKIDRDLRSEEARLERLKEEKERLVVVAERQRKQLYSMGEILNVLDQLGEEEDSTLDSLTFAEQFIELRSVFPEDFKVYNLSCIACSYALPLFIRGFQGWDPL</sequence>
<dbReference type="OrthoDB" id="1729282at2759"/>
<dbReference type="GO" id="GO:0071008">
    <property type="term" value="C:U2-type post-mRNA release spliceosomal complex"/>
    <property type="evidence" value="ECO:0007669"/>
    <property type="project" value="TreeGrafter"/>
</dbReference>
<name>A0A8J4Q4I3_9ROSI</name>
<protein>
    <submittedName>
        <fullName evidence="2">Uncharacterized protein</fullName>
    </submittedName>
</protein>
<dbReference type="AlphaFoldDB" id="A0A8J4Q4I3"/>
<dbReference type="EMBL" id="JRKL02012524">
    <property type="protein sequence ID" value="KAF3944910.1"/>
    <property type="molecule type" value="Genomic_DNA"/>
</dbReference>
<dbReference type="InterPro" id="IPR045211">
    <property type="entry name" value="TFP11/STIP/Ntr1"/>
</dbReference>
<accession>A0A8J4Q4I3</accession>
<organism evidence="2 3">
    <name type="scientific">Castanea mollissima</name>
    <name type="common">Chinese chestnut</name>
    <dbReference type="NCBI Taxonomy" id="60419"/>
    <lineage>
        <taxon>Eukaryota</taxon>
        <taxon>Viridiplantae</taxon>
        <taxon>Streptophyta</taxon>
        <taxon>Embryophyta</taxon>
        <taxon>Tracheophyta</taxon>
        <taxon>Spermatophyta</taxon>
        <taxon>Magnoliopsida</taxon>
        <taxon>eudicotyledons</taxon>
        <taxon>Gunneridae</taxon>
        <taxon>Pentapetalae</taxon>
        <taxon>rosids</taxon>
        <taxon>fabids</taxon>
        <taxon>Fagales</taxon>
        <taxon>Fagaceae</taxon>
        <taxon>Castanea</taxon>
    </lineage>
</organism>
<dbReference type="Proteomes" id="UP000737018">
    <property type="component" value="Unassembled WGS sequence"/>
</dbReference>
<keyword evidence="1" id="KW-0175">Coiled coil</keyword>
<dbReference type="PANTHER" id="PTHR23329:SF1">
    <property type="entry name" value="TUFTELIN-INTERACTING PROTEIN 11"/>
    <property type="match status" value="1"/>
</dbReference>
<evidence type="ECO:0000313" key="2">
    <source>
        <dbReference type="EMBL" id="KAF3944910.1"/>
    </source>
</evidence>
<dbReference type="PANTHER" id="PTHR23329">
    <property type="entry name" value="TUFTELIN-INTERACTING PROTEIN 11-RELATED"/>
    <property type="match status" value="1"/>
</dbReference>
<dbReference type="GO" id="GO:0000390">
    <property type="term" value="P:spliceosomal complex disassembly"/>
    <property type="evidence" value="ECO:0007669"/>
    <property type="project" value="InterPro"/>
</dbReference>
<feature type="coiled-coil region" evidence="1">
    <location>
        <begin position="57"/>
        <end position="98"/>
    </location>
</feature>
<reference evidence="2" key="1">
    <citation type="submission" date="2020-03" db="EMBL/GenBank/DDBJ databases">
        <title>Castanea mollissima Vanexum genome sequencing.</title>
        <authorList>
            <person name="Staton M."/>
        </authorList>
    </citation>
    <scope>NUCLEOTIDE SEQUENCE</scope>
    <source>
        <tissue evidence="2">Leaf</tissue>
    </source>
</reference>
<proteinExistence type="predicted"/>
<keyword evidence="3" id="KW-1185">Reference proteome</keyword>